<dbReference type="InterPro" id="IPR000639">
    <property type="entry name" value="Epox_hydrolase-like"/>
</dbReference>
<sequence>MIDPFLIDVPQSDLSDLHRRLDATRWPDQLPDVGWSHGVPLDYVRDLAEHWRHDYDWRAHEARLNRHPQFTTEIDGQRIHFLHVRSPHQDATPLLITHGWPSTIADFLDVVEPLTNPPVEADAFHLVIPSLPGFGFSGPTTSPGWNAQRTARALAELMSRLGYERFGAQGGDWGRIINRELALHAPERVIGLHVNGSLGMPSGDPAELVGLDPHDQRRLESLEKFTGERMGYAWIQGTRPQTLSYALLDSPAGQLAWIAELLEWFDPAELGEANRIDRDRVLTTVTIYWLTRTAGSSARVYLEADDNTWGVQEPCPTPTGVVGFGEDRGIRRFAERENNIVRWTTFDRGGHFAAIQTPDLLVTDVRAFFQELRT</sequence>
<dbReference type="GO" id="GO:0016787">
    <property type="term" value="F:hydrolase activity"/>
    <property type="evidence" value="ECO:0007669"/>
    <property type="project" value="UniProtKB-KW"/>
</dbReference>
<keyword evidence="6" id="KW-1185">Reference proteome</keyword>
<dbReference type="Proteomes" id="UP001500979">
    <property type="component" value="Unassembled WGS sequence"/>
</dbReference>
<gene>
    <name evidence="5" type="ORF">GCM10010470_49660</name>
</gene>
<comment type="caution">
    <text evidence="5">The sequence shown here is derived from an EMBL/GenBank/DDBJ whole genome shotgun (WGS) entry which is preliminary data.</text>
</comment>
<dbReference type="PRINTS" id="PR00412">
    <property type="entry name" value="EPOXHYDRLASE"/>
</dbReference>
<feature type="domain" description="Epoxide hydrolase N-terminal" evidence="4">
    <location>
        <begin position="2"/>
        <end position="107"/>
    </location>
</feature>
<evidence type="ECO:0000259" key="4">
    <source>
        <dbReference type="Pfam" id="PF06441"/>
    </source>
</evidence>
<keyword evidence="2" id="KW-0058">Aromatic hydrocarbons catabolism</keyword>
<dbReference type="EMBL" id="BAAAUX010000020">
    <property type="protein sequence ID" value="GAA2808491.1"/>
    <property type="molecule type" value="Genomic_DNA"/>
</dbReference>
<protein>
    <submittedName>
        <fullName evidence="5">Epoxide hydrolase</fullName>
    </submittedName>
</protein>
<dbReference type="PANTHER" id="PTHR21661">
    <property type="entry name" value="EPOXIDE HYDROLASE 1-RELATED"/>
    <property type="match status" value="1"/>
</dbReference>
<proteinExistence type="inferred from homology"/>
<dbReference type="InterPro" id="IPR029058">
    <property type="entry name" value="AB_hydrolase_fold"/>
</dbReference>
<evidence type="ECO:0000313" key="5">
    <source>
        <dbReference type="EMBL" id="GAA2808491.1"/>
    </source>
</evidence>
<accession>A0ABN3VII2</accession>
<keyword evidence="3 5" id="KW-0378">Hydrolase</keyword>
<dbReference type="SUPFAM" id="SSF53474">
    <property type="entry name" value="alpha/beta-Hydrolases"/>
    <property type="match status" value="1"/>
</dbReference>
<dbReference type="PIRSF" id="PIRSF001112">
    <property type="entry name" value="Epoxide_hydrolase"/>
    <property type="match status" value="1"/>
</dbReference>
<dbReference type="RefSeq" id="WP_344683597.1">
    <property type="nucleotide sequence ID" value="NZ_BAAAUX010000020.1"/>
</dbReference>
<comment type="similarity">
    <text evidence="1">Belongs to the peptidase S33 family.</text>
</comment>
<dbReference type="Pfam" id="PF06441">
    <property type="entry name" value="EHN"/>
    <property type="match status" value="1"/>
</dbReference>
<evidence type="ECO:0000256" key="2">
    <source>
        <dbReference type="ARBA" id="ARBA00022797"/>
    </source>
</evidence>
<dbReference type="Gene3D" id="3.40.50.1820">
    <property type="entry name" value="alpha/beta hydrolase"/>
    <property type="match status" value="1"/>
</dbReference>
<evidence type="ECO:0000256" key="1">
    <source>
        <dbReference type="ARBA" id="ARBA00010088"/>
    </source>
</evidence>
<name>A0ABN3VII2_9PSEU</name>
<dbReference type="PANTHER" id="PTHR21661:SF35">
    <property type="entry name" value="EPOXIDE HYDROLASE"/>
    <property type="match status" value="1"/>
</dbReference>
<evidence type="ECO:0000313" key="6">
    <source>
        <dbReference type="Proteomes" id="UP001500979"/>
    </source>
</evidence>
<evidence type="ECO:0000256" key="3">
    <source>
        <dbReference type="ARBA" id="ARBA00022801"/>
    </source>
</evidence>
<organism evidence="5 6">
    <name type="scientific">Saccharopolyspora taberi</name>
    <dbReference type="NCBI Taxonomy" id="60895"/>
    <lineage>
        <taxon>Bacteria</taxon>
        <taxon>Bacillati</taxon>
        <taxon>Actinomycetota</taxon>
        <taxon>Actinomycetes</taxon>
        <taxon>Pseudonocardiales</taxon>
        <taxon>Pseudonocardiaceae</taxon>
        <taxon>Saccharopolyspora</taxon>
    </lineage>
</organism>
<dbReference type="InterPro" id="IPR016292">
    <property type="entry name" value="Epoxide_hydrolase"/>
</dbReference>
<reference evidence="5 6" key="1">
    <citation type="journal article" date="2019" name="Int. J. Syst. Evol. Microbiol.">
        <title>The Global Catalogue of Microorganisms (GCM) 10K type strain sequencing project: providing services to taxonomists for standard genome sequencing and annotation.</title>
        <authorList>
            <consortium name="The Broad Institute Genomics Platform"/>
            <consortium name="The Broad Institute Genome Sequencing Center for Infectious Disease"/>
            <person name="Wu L."/>
            <person name="Ma J."/>
        </authorList>
    </citation>
    <scope>NUCLEOTIDE SEQUENCE [LARGE SCALE GENOMIC DNA]</scope>
    <source>
        <strain evidence="5 6">JCM 9383</strain>
    </source>
</reference>
<dbReference type="InterPro" id="IPR010497">
    <property type="entry name" value="Epoxide_hydro_N"/>
</dbReference>